<protein>
    <submittedName>
        <fullName evidence="2">Sulfotransferase</fullName>
    </submittedName>
</protein>
<evidence type="ECO:0000313" key="3">
    <source>
        <dbReference type="Proteomes" id="UP000193450"/>
    </source>
</evidence>
<dbReference type="Gene3D" id="1.25.40.10">
    <property type="entry name" value="Tetratricopeptide repeat domain"/>
    <property type="match status" value="2"/>
</dbReference>
<dbReference type="SUPFAM" id="SSF52540">
    <property type="entry name" value="P-loop containing nucleoside triphosphate hydrolases"/>
    <property type="match status" value="1"/>
</dbReference>
<dbReference type="RefSeq" id="WP_085757198.1">
    <property type="nucleotide sequence ID" value="NZ_CP019343.1"/>
</dbReference>
<dbReference type="Pfam" id="PF13469">
    <property type="entry name" value="Sulfotransfer_3"/>
    <property type="match status" value="1"/>
</dbReference>
<evidence type="ECO:0000256" key="1">
    <source>
        <dbReference type="ARBA" id="ARBA00022679"/>
    </source>
</evidence>
<keyword evidence="3" id="KW-1185">Reference proteome</keyword>
<dbReference type="OrthoDB" id="9815894at2"/>
<dbReference type="PANTHER" id="PTHR12788">
    <property type="entry name" value="PROTEIN-TYROSINE SULFOTRANSFERASE 2"/>
    <property type="match status" value="1"/>
</dbReference>
<dbReference type="InterPro" id="IPR027417">
    <property type="entry name" value="P-loop_NTPase"/>
</dbReference>
<reference evidence="2 3" key="1">
    <citation type="submission" date="2016-11" db="EMBL/GenBank/DDBJ databases">
        <title>Trade-off between light-utilization and light-protection in marine flavobacteria.</title>
        <authorList>
            <person name="Kumagai Y."/>
        </authorList>
    </citation>
    <scope>NUCLEOTIDE SEQUENCE [LARGE SCALE GENOMIC DNA]</scope>
    <source>
        <strain evidence="2 3">NBRC 107125</strain>
    </source>
</reference>
<evidence type="ECO:0000313" key="2">
    <source>
        <dbReference type="EMBL" id="ARN73102.1"/>
    </source>
</evidence>
<name>A0A1X9N9J4_9GAMM</name>
<dbReference type="Proteomes" id="UP000193450">
    <property type="component" value="Chromosome"/>
</dbReference>
<gene>
    <name evidence="2" type="ORF">BST96_02660</name>
</gene>
<dbReference type="SUPFAM" id="SSF48452">
    <property type="entry name" value="TPR-like"/>
    <property type="match status" value="1"/>
</dbReference>
<dbReference type="AlphaFoldDB" id="A0A1X9N9J4"/>
<dbReference type="InterPro" id="IPR019734">
    <property type="entry name" value="TPR_rpt"/>
</dbReference>
<organism evidence="2 3">
    <name type="scientific">Oceanicoccus sagamiensis</name>
    <dbReference type="NCBI Taxonomy" id="716816"/>
    <lineage>
        <taxon>Bacteria</taxon>
        <taxon>Pseudomonadati</taxon>
        <taxon>Pseudomonadota</taxon>
        <taxon>Gammaproteobacteria</taxon>
        <taxon>Cellvibrionales</taxon>
        <taxon>Spongiibacteraceae</taxon>
        <taxon>Oceanicoccus</taxon>
    </lineage>
</organism>
<keyword evidence="1 2" id="KW-0808">Transferase</keyword>
<dbReference type="SMART" id="SM00028">
    <property type="entry name" value="TPR"/>
    <property type="match status" value="6"/>
</dbReference>
<dbReference type="STRING" id="716816.BST96_02660"/>
<dbReference type="EMBL" id="CP019343">
    <property type="protein sequence ID" value="ARN73102.1"/>
    <property type="molecule type" value="Genomic_DNA"/>
</dbReference>
<accession>A0A1X9N9J4</accession>
<dbReference type="GO" id="GO:0008476">
    <property type="term" value="F:protein-tyrosine sulfotransferase activity"/>
    <property type="evidence" value="ECO:0007669"/>
    <property type="project" value="InterPro"/>
</dbReference>
<proteinExistence type="predicted"/>
<dbReference type="Gene3D" id="3.40.50.300">
    <property type="entry name" value="P-loop containing nucleotide triphosphate hydrolases"/>
    <property type="match status" value="1"/>
</dbReference>
<dbReference type="KEGG" id="osg:BST96_02660"/>
<dbReference type="Pfam" id="PF13181">
    <property type="entry name" value="TPR_8"/>
    <property type="match status" value="1"/>
</dbReference>
<sequence>MTTKTTATTTTTTTANTQTQVTLQSVIARGFRALSQGKLDEARGCCMAVLKQQPNNEQTHFLVGLIGLASGDRKKAALAFATVTRLNPGHVAAWAHLAKLQAQNGQINRADHALAMAVKHENGDIAEVQDVIASCYSMLGEHQIAHQWFKKAAAKAPDNLSISVNLASSQIFLGKTQAAKSQLTKVLALAPNIGQAHWLLSGLAKANNTQHIESIENLLTDPSIPSQAEAFLCYGAGKECEDLENWDQAFRYFERGAKARRKHISFDNAQEEETFKALTNTYTEQWLASQSDYCDTSAPIFIVGQPRTGTTLVERIITSHSQVHSAGELMHFGNAVRRQSNYEGSERFSASLFESAASLDGKKLGAAYMTSTARLRGDAPHFVDKLPYNYLFLPLILAALPNARIIHLVRDPMDVCFSVYKQLFADAYPHSYDLEAMAKHFVRYYRLMELWRQRFPGRFLDVRYEAVAADVETEGRRIMNYLQLPWEDVCANFHQQDTAVTTASAVQVRQPAHTRSIGRWRRYEKQLQPVRDRLLEENII</sequence>
<dbReference type="InterPro" id="IPR011990">
    <property type="entry name" value="TPR-like_helical_dom_sf"/>
</dbReference>
<dbReference type="PANTHER" id="PTHR12788:SF10">
    <property type="entry name" value="PROTEIN-TYROSINE SULFOTRANSFERASE"/>
    <property type="match status" value="1"/>
</dbReference>
<dbReference type="InterPro" id="IPR026634">
    <property type="entry name" value="TPST-like"/>
</dbReference>
<dbReference type="Pfam" id="PF14559">
    <property type="entry name" value="TPR_19"/>
    <property type="match status" value="1"/>
</dbReference>